<keyword evidence="1" id="KW-1185">Reference proteome</keyword>
<sequence length="63" mass="7081">DNIASKCEINRKKICQIEKRIKNKLNLCKEGGPADSTWHGIQIKTDEINNNSIIIGLSVTNKM</sequence>
<dbReference type="WBParaSite" id="MhA1_Contig1284.frz3.gene1">
    <property type="protein sequence ID" value="MhA1_Contig1284.frz3.gene1"/>
    <property type="gene ID" value="MhA1_Contig1284.frz3.gene1"/>
</dbReference>
<proteinExistence type="predicted"/>
<protein>
    <submittedName>
        <fullName evidence="2">VAR2CSA</fullName>
    </submittedName>
</protein>
<name>A0A1I8B2U4_MELHA</name>
<evidence type="ECO:0000313" key="2">
    <source>
        <dbReference type="WBParaSite" id="MhA1_Contig1284.frz3.gene1"/>
    </source>
</evidence>
<organism evidence="1 2">
    <name type="scientific">Meloidogyne hapla</name>
    <name type="common">Root-knot nematode worm</name>
    <dbReference type="NCBI Taxonomy" id="6305"/>
    <lineage>
        <taxon>Eukaryota</taxon>
        <taxon>Metazoa</taxon>
        <taxon>Ecdysozoa</taxon>
        <taxon>Nematoda</taxon>
        <taxon>Chromadorea</taxon>
        <taxon>Rhabditida</taxon>
        <taxon>Tylenchina</taxon>
        <taxon>Tylenchomorpha</taxon>
        <taxon>Tylenchoidea</taxon>
        <taxon>Meloidogynidae</taxon>
        <taxon>Meloidogyninae</taxon>
        <taxon>Meloidogyne</taxon>
    </lineage>
</organism>
<evidence type="ECO:0000313" key="1">
    <source>
        <dbReference type="Proteomes" id="UP000095281"/>
    </source>
</evidence>
<reference evidence="2" key="1">
    <citation type="submission" date="2016-11" db="UniProtKB">
        <authorList>
            <consortium name="WormBaseParasite"/>
        </authorList>
    </citation>
    <scope>IDENTIFICATION</scope>
</reference>
<dbReference type="AlphaFoldDB" id="A0A1I8B2U4"/>
<accession>A0A1I8B2U4</accession>
<dbReference type="Proteomes" id="UP000095281">
    <property type="component" value="Unplaced"/>
</dbReference>